<gene>
    <name evidence="1" type="ORF">E5331_04665</name>
</gene>
<reference evidence="1" key="1">
    <citation type="submission" date="2019-04" db="EMBL/GenBank/DDBJ databases">
        <title>Microbes associate with the intestines of laboratory mice.</title>
        <authorList>
            <person name="Navarre W."/>
            <person name="Wong E."/>
            <person name="Huang K."/>
            <person name="Tropini C."/>
            <person name="Ng K."/>
            <person name="Yu B."/>
        </authorList>
    </citation>
    <scope>NUCLEOTIDE SEQUENCE</scope>
    <source>
        <strain evidence="1">NM04_E33</strain>
    </source>
</reference>
<dbReference type="EMBL" id="SRYB01000004">
    <property type="protein sequence ID" value="TGY80080.1"/>
    <property type="molecule type" value="Genomic_DNA"/>
</dbReference>
<name>A0AC61RJ22_9BACT</name>
<evidence type="ECO:0000313" key="2">
    <source>
        <dbReference type="Proteomes" id="UP000306319"/>
    </source>
</evidence>
<dbReference type="Proteomes" id="UP000306319">
    <property type="component" value="Unassembled WGS sequence"/>
</dbReference>
<keyword evidence="2" id="KW-1185">Reference proteome</keyword>
<comment type="caution">
    <text evidence="1">The sequence shown here is derived from an EMBL/GenBank/DDBJ whole genome shotgun (WGS) entry which is preliminary data.</text>
</comment>
<protein>
    <submittedName>
        <fullName evidence="1">Uncharacterized protein</fullName>
    </submittedName>
</protein>
<accession>A0AC61RJ22</accession>
<organism evidence="1 2">
    <name type="scientific">Lepagella muris</name>
    <dbReference type="NCBI Taxonomy" id="3032870"/>
    <lineage>
        <taxon>Bacteria</taxon>
        <taxon>Pseudomonadati</taxon>
        <taxon>Bacteroidota</taxon>
        <taxon>Bacteroidia</taxon>
        <taxon>Bacteroidales</taxon>
        <taxon>Muribaculaceae</taxon>
        <taxon>Lepagella</taxon>
    </lineage>
</organism>
<evidence type="ECO:0000313" key="1">
    <source>
        <dbReference type="EMBL" id="TGY80080.1"/>
    </source>
</evidence>
<sequence>MIPILAFILCDYRSDNPLAPGLENIEILSAVTPDSAYTLLSTYNKSLLTTERDSAMFALLWAELRDKTFHDDTTSKLLSKAVDLFKREQDYDRLARTLFYQGRVFQNSGRLGESILCFNNALENMRTNGMLIYKAKTYCALSESNSQIGDSPQQLENSRKAWLCYLQLDSLPFIRDAQLWYGISLAENDSVDKGVMLMKEVLDAAIAENDTATILEASSRIGNALLWKKDYNSANGYFDLPQRMAIDDRMSENDRILLIYSMIKNHADPTLIKKLRQKLSDNIMEDELPHEYHLLSDDYLNAFLSLSREYDKLNFYYTDKIKSDANLLMEKDRQLRLKEADYRIWKARVQTIWIIITSLVTIISIILITRLKIERKSNKIKELLDTIGLLSKNDSKQLSERFVSSDILQNIFLRLDHLYSAYYRMPESSTSAPQLIYAMETELQALREDDTLLTQLENEINQETSGILNHTYSKMKKVSANQRRLMAYLYFGLSVEMICLLFRISPEVYYNRKSRLKKTLMELKSESALNLIDKIFN</sequence>
<proteinExistence type="predicted"/>